<sequence length="39" mass="4648">DDKEATEKQKGKNKDITLLIVNWFGRQGYYDTYRTLNPQ</sequence>
<reference evidence="1 2" key="1">
    <citation type="submission" date="2021-06" db="EMBL/GenBank/DDBJ databases">
        <authorList>
            <person name="Kallberg Y."/>
            <person name="Tangrot J."/>
            <person name="Rosling A."/>
        </authorList>
    </citation>
    <scope>NUCLEOTIDE SEQUENCE [LARGE SCALE GENOMIC DNA]</scope>
    <source>
        <strain evidence="1 2">120-4 pot B 10/14</strain>
    </source>
</reference>
<evidence type="ECO:0000313" key="2">
    <source>
        <dbReference type="Proteomes" id="UP000789901"/>
    </source>
</evidence>
<accession>A0ABN7XMN9</accession>
<protein>
    <submittedName>
        <fullName evidence="1">2047_t:CDS:1</fullName>
    </submittedName>
</protein>
<feature type="non-terminal residue" evidence="1">
    <location>
        <position position="39"/>
    </location>
</feature>
<evidence type="ECO:0000313" key="1">
    <source>
        <dbReference type="EMBL" id="CAG8856577.1"/>
    </source>
</evidence>
<dbReference type="EMBL" id="CAJVQB010161450">
    <property type="protein sequence ID" value="CAG8856577.1"/>
    <property type="molecule type" value="Genomic_DNA"/>
</dbReference>
<gene>
    <name evidence="1" type="ORF">GMARGA_LOCUS45398</name>
</gene>
<comment type="caution">
    <text evidence="1">The sequence shown here is derived from an EMBL/GenBank/DDBJ whole genome shotgun (WGS) entry which is preliminary data.</text>
</comment>
<feature type="non-terminal residue" evidence="1">
    <location>
        <position position="1"/>
    </location>
</feature>
<name>A0ABN7XMN9_GIGMA</name>
<proteinExistence type="predicted"/>
<keyword evidence="2" id="KW-1185">Reference proteome</keyword>
<dbReference type="Proteomes" id="UP000789901">
    <property type="component" value="Unassembled WGS sequence"/>
</dbReference>
<organism evidence="1 2">
    <name type="scientific">Gigaspora margarita</name>
    <dbReference type="NCBI Taxonomy" id="4874"/>
    <lineage>
        <taxon>Eukaryota</taxon>
        <taxon>Fungi</taxon>
        <taxon>Fungi incertae sedis</taxon>
        <taxon>Mucoromycota</taxon>
        <taxon>Glomeromycotina</taxon>
        <taxon>Glomeromycetes</taxon>
        <taxon>Diversisporales</taxon>
        <taxon>Gigasporaceae</taxon>
        <taxon>Gigaspora</taxon>
    </lineage>
</organism>